<reference evidence="3 5" key="2">
    <citation type="submission" date="2019-06" db="EMBL/GenBank/DDBJ databases">
        <authorList>
            <person name="Ashton P.M."/>
            <person name="Dallman T."/>
            <person name="Nair S."/>
            <person name="De Pinna E."/>
            <person name="Peters T."/>
            <person name="Grant K."/>
        </authorList>
    </citation>
    <scope>NUCLEOTIDE SEQUENCE [LARGE SCALE GENOMIC DNA]</scope>
    <source>
        <strain evidence="2 6">429821</strain>
        <strain evidence="3 5">760311</strain>
    </source>
</reference>
<dbReference type="InterPro" id="IPR012865">
    <property type="entry name" value="DUF1642"/>
</dbReference>
<evidence type="ECO:0000313" key="1">
    <source>
        <dbReference type="EMBL" id="EAD8147525.1"/>
    </source>
</evidence>
<gene>
    <name evidence="1" type="ORF">CD20_15865</name>
    <name evidence="2" type="ORF">D4C60_05520</name>
    <name evidence="3" type="ORF">FJU19_15070</name>
</gene>
<dbReference type="AlphaFoldDB" id="A0A472HJ90"/>
<reference evidence="1 4" key="1">
    <citation type="submission" date="2018-06" db="EMBL/GenBank/DDBJ databases">
        <authorList>
            <consortium name="GenomeTrakr: Next Generation Sequencing Network for Food Pathogen Tracability"/>
        </authorList>
    </citation>
    <scope>NUCLEOTIDE SEQUENCE [LARGE SCALE GENOMIC DNA]</scope>
    <source>
        <strain evidence="1 4">NYAG13B12507-5</strain>
    </source>
</reference>
<dbReference type="Proteomes" id="UP000478945">
    <property type="component" value="Unassembled WGS sequence"/>
</dbReference>
<dbReference type="Pfam" id="PF07852">
    <property type="entry name" value="DUF1642"/>
    <property type="match status" value="1"/>
</dbReference>
<comment type="caution">
    <text evidence="3">The sequence shown here is derived from an EMBL/GenBank/DDBJ whole genome shotgun (WGS) entry which is preliminary data.</text>
</comment>
<dbReference type="Proteomes" id="UP000548826">
    <property type="component" value="Unassembled WGS sequence"/>
</dbReference>
<name>A0A472HJ90_LISMN</name>
<dbReference type="EMBL" id="AAAPCR010000023">
    <property type="protein sequence ID" value="EAD8147525.1"/>
    <property type="molecule type" value="Genomic_DNA"/>
</dbReference>
<dbReference type="EMBL" id="AAJEKY010000018">
    <property type="protein sequence ID" value="ECL0132416.1"/>
    <property type="molecule type" value="Genomic_DNA"/>
</dbReference>
<proteinExistence type="predicted"/>
<protein>
    <submittedName>
        <fullName evidence="3">DUF1642 domain-containing protein</fullName>
    </submittedName>
</protein>
<evidence type="ECO:0000313" key="2">
    <source>
        <dbReference type="EMBL" id="EAG9856445.1"/>
    </source>
</evidence>
<evidence type="ECO:0000313" key="5">
    <source>
        <dbReference type="Proteomes" id="UP000478945"/>
    </source>
</evidence>
<evidence type="ECO:0000313" key="4">
    <source>
        <dbReference type="Proteomes" id="UP000371553"/>
    </source>
</evidence>
<evidence type="ECO:0000313" key="3">
    <source>
        <dbReference type="EMBL" id="ECL0132416.1"/>
    </source>
</evidence>
<evidence type="ECO:0000313" key="6">
    <source>
        <dbReference type="Proteomes" id="UP000548826"/>
    </source>
</evidence>
<organism evidence="3 5">
    <name type="scientific">Listeria monocytogenes</name>
    <dbReference type="NCBI Taxonomy" id="1639"/>
    <lineage>
        <taxon>Bacteria</taxon>
        <taxon>Bacillati</taxon>
        <taxon>Bacillota</taxon>
        <taxon>Bacilli</taxon>
        <taxon>Bacillales</taxon>
        <taxon>Listeriaceae</taxon>
        <taxon>Listeria</taxon>
    </lineage>
</organism>
<dbReference type="Proteomes" id="UP000371553">
    <property type="component" value="Unassembled WGS sequence"/>
</dbReference>
<dbReference type="EMBL" id="AABEQV010000003">
    <property type="protein sequence ID" value="EAG9856445.1"/>
    <property type="molecule type" value="Genomic_DNA"/>
</dbReference>
<accession>A0A472HJ90</accession>
<sequence length="163" mass="19399">MRKEIGLMEGMKKITKEYVKGMRVHNELTVISPPTVPECVAKWFEENKRDLESSIWSYIYCDMREDKEYDAFYDFMNSYDLNPIETLIMMQCGYYIEKEVEPLYVVKIPQAVEYFDYFLKVVDGQVTISCRSGYPDQPEYHLTEAEIRSVWDGYMKLAEEEIK</sequence>